<reference evidence="4" key="1">
    <citation type="submission" date="2017-01" db="EMBL/GenBank/DDBJ databases">
        <title>Comparative genomics of anhydrobiosis in the tardigrade Hypsibius dujardini.</title>
        <authorList>
            <person name="Yoshida Y."/>
            <person name="Koutsovoulos G."/>
            <person name="Laetsch D."/>
            <person name="Stevens L."/>
            <person name="Kumar S."/>
            <person name="Horikawa D."/>
            <person name="Ishino K."/>
            <person name="Komine S."/>
            <person name="Tomita M."/>
            <person name="Blaxter M."/>
            <person name="Arakawa K."/>
        </authorList>
    </citation>
    <scope>NUCLEOTIDE SEQUENCE [LARGE SCALE GENOMIC DNA]</scope>
    <source>
        <strain evidence="4">Z151</strain>
    </source>
</reference>
<gene>
    <name evidence="3" type="ORF">BV898_10652</name>
</gene>
<feature type="chain" id="PRO_5013026268" description="Protein quiver" evidence="2">
    <location>
        <begin position="23"/>
        <end position="156"/>
    </location>
</feature>
<dbReference type="Proteomes" id="UP000192578">
    <property type="component" value="Unassembled WGS sequence"/>
</dbReference>
<evidence type="ECO:0000313" key="4">
    <source>
        <dbReference type="Proteomes" id="UP000192578"/>
    </source>
</evidence>
<sequence>MNSMKPMFILVLTLHSVTLGTAIRCYSCAAKYGPRLPFTVQEGPCWKETFNSTLVDVIECPGTCYTGTKDDNIHPYARETSVVRGCGSPASEPCSLAVTEPSDQRSSARRASSGTPFSSSSRCCRDHFCNAAASTTKSVWLSLLPFSIFKLLPSLT</sequence>
<proteinExistence type="predicted"/>
<comment type="caution">
    <text evidence="3">The sequence shown here is derived from an EMBL/GenBank/DDBJ whole genome shotgun (WGS) entry which is preliminary data.</text>
</comment>
<keyword evidence="2" id="KW-0732">Signal</keyword>
<dbReference type="AlphaFoldDB" id="A0A1W0WIZ0"/>
<feature type="signal peptide" evidence="2">
    <location>
        <begin position="1"/>
        <end position="22"/>
    </location>
</feature>
<keyword evidence="4" id="KW-1185">Reference proteome</keyword>
<accession>A0A1W0WIZ0</accession>
<feature type="region of interest" description="Disordered" evidence="1">
    <location>
        <begin position="100"/>
        <end position="122"/>
    </location>
</feature>
<organism evidence="3 4">
    <name type="scientific">Hypsibius exemplaris</name>
    <name type="common">Freshwater tardigrade</name>
    <dbReference type="NCBI Taxonomy" id="2072580"/>
    <lineage>
        <taxon>Eukaryota</taxon>
        <taxon>Metazoa</taxon>
        <taxon>Ecdysozoa</taxon>
        <taxon>Tardigrada</taxon>
        <taxon>Eutardigrada</taxon>
        <taxon>Parachela</taxon>
        <taxon>Hypsibioidea</taxon>
        <taxon>Hypsibiidae</taxon>
        <taxon>Hypsibius</taxon>
    </lineage>
</organism>
<evidence type="ECO:0000256" key="1">
    <source>
        <dbReference type="SAM" id="MobiDB-lite"/>
    </source>
</evidence>
<protein>
    <recommendedName>
        <fullName evidence="5">Protein quiver</fullName>
    </recommendedName>
</protein>
<evidence type="ECO:0008006" key="5">
    <source>
        <dbReference type="Google" id="ProtNLM"/>
    </source>
</evidence>
<evidence type="ECO:0000256" key="2">
    <source>
        <dbReference type="SAM" id="SignalP"/>
    </source>
</evidence>
<name>A0A1W0WIZ0_HYPEX</name>
<evidence type="ECO:0000313" key="3">
    <source>
        <dbReference type="EMBL" id="OQV15139.1"/>
    </source>
</evidence>
<dbReference type="EMBL" id="MTYJ01000093">
    <property type="protein sequence ID" value="OQV15139.1"/>
    <property type="molecule type" value="Genomic_DNA"/>
</dbReference>